<dbReference type="EMBL" id="JAQQBS010001425">
    <property type="protein sequence ID" value="KAK0158016.1"/>
    <property type="molecule type" value="Genomic_DNA"/>
</dbReference>
<dbReference type="Pfam" id="PF02493">
    <property type="entry name" value="MORN"/>
    <property type="match status" value="7"/>
</dbReference>
<dbReference type="GO" id="GO:0005634">
    <property type="term" value="C:nucleus"/>
    <property type="evidence" value="ECO:0007669"/>
    <property type="project" value="TreeGrafter"/>
</dbReference>
<name>A0AA39C504_9HYME</name>
<dbReference type="SMART" id="SM00698">
    <property type="entry name" value="MORN"/>
    <property type="match status" value="7"/>
</dbReference>
<keyword evidence="1" id="KW-0677">Repeat</keyword>
<evidence type="ECO:0000313" key="3">
    <source>
        <dbReference type="EMBL" id="KAK0158016.1"/>
    </source>
</evidence>
<dbReference type="AlphaFoldDB" id="A0AA39C504"/>
<dbReference type="GO" id="GO:0031514">
    <property type="term" value="C:motile cilium"/>
    <property type="evidence" value="ECO:0007669"/>
    <property type="project" value="TreeGrafter"/>
</dbReference>
<dbReference type="Gene3D" id="2.20.110.10">
    <property type="entry name" value="Histone H3 K4-specific methyltransferase SET7/9 N-terminal domain"/>
    <property type="match status" value="3"/>
</dbReference>
<sequence>MINIDKENEEEEDEYISNPLDEYEGDRNDKGERHGYGKTLSSNGDVYIGEYRQGFRHGKGLYVFKNGSKYDGEWRCGLKHGQGIFWYPDGTRYEGEWKDDTKCGFGIYEYMNKDIYEGGWKKNNRHGLGTYKYFESSVKFIGTWIEDKMQGPGQLVYPQYSFYGSWEFNTPLGRGCFVFENDTMQHGHFIRRSKSNSMVNDSKKQMNNGSKLLNENSFPAWCPQFLTSYNPDLLPPAATPLEEIKSNCNSSIFHKVSCN</sequence>
<comment type="caution">
    <text evidence="3">The sequence shown here is derived from an EMBL/GenBank/DDBJ whole genome shotgun (WGS) entry which is preliminary data.</text>
</comment>
<feature type="region of interest" description="Disordered" evidence="2">
    <location>
        <begin position="1"/>
        <end position="37"/>
    </location>
</feature>
<protein>
    <submittedName>
        <fullName evidence="3">Uncharacterized protein</fullName>
    </submittedName>
</protein>
<dbReference type="PANTHER" id="PTHR43215">
    <property type="entry name" value="RADIAL SPOKE HEAD 1 HOMOLOG"/>
    <property type="match status" value="1"/>
</dbReference>
<dbReference type="InterPro" id="IPR003409">
    <property type="entry name" value="MORN"/>
</dbReference>
<dbReference type="GO" id="GO:0035082">
    <property type="term" value="P:axoneme assembly"/>
    <property type="evidence" value="ECO:0007669"/>
    <property type="project" value="TreeGrafter"/>
</dbReference>
<dbReference type="PANTHER" id="PTHR43215:SF14">
    <property type="entry name" value="RADIAL SPOKE HEAD 1 HOMOLOG"/>
    <property type="match status" value="1"/>
</dbReference>
<keyword evidence="4" id="KW-1185">Reference proteome</keyword>
<dbReference type="SUPFAM" id="SSF82185">
    <property type="entry name" value="Histone H3 K4-specific methyltransferase SET7/9 N-terminal domain"/>
    <property type="match status" value="2"/>
</dbReference>
<evidence type="ECO:0000256" key="2">
    <source>
        <dbReference type="SAM" id="MobiDB-lite"/>
    </source>
</evidence>
<proteinExistence type="predicted"/>
<evidence type="ECO:0000256" key="1">
    <source>
        <dbReference type="ARBA" id="ARBA00022737"/>
    </source>
</evidence>
<dbReference type="FunFam" id="2.20.110.10:FF:000002">
    <property type="entry name" value="Phosphatidylinositol 4-phosphate 5-kinase 8"/>
    <property type="match status" value="1"/>
</dbReference>
<accession>A0AA39C504</accession>
<dbReference type="Proteomes" id="UP001168990">
    <property type="component" value="Unassembled WGS sequence"/>
</dbReference>
<gene>
    <name evidence="3" type="ORF">PV328_011683</name>
</gene>
<reference evidence="3" key="2">
    <citation type="submission" date="2023-03" db="EMBL/GenBank/DDBJ databases">
        <authorList>
            <person name="Inwood S.N."/>
            <person name="Skelly J.G."/>
            <person name="Guhlin J."/>
            <person name="Harrop T.W.R."/>
            <person name="Goldson S.G."/>
            <person name="Dearden P.K."/>
        </authorList>
    </citation>
    <scope>NUCLEOTIDE SEQUENCE</scope>
    <source>
        <strain evidence="3">Irish</strain>
        <tissue evidence="3">Whole body</tissue>
    </source>
</reference>
<evidence type="ECO:0000313" key="4">
    <source>
        <dbReference type="Proteomes" id="UP001168990"/>
    </source>
</evidence>
<feature type="compositionally biased region" description="Basic and acidic residues" evidence="2">
    <location>
        <begin position="25"/>
        <end position="35"/>
    </location>
</feature>
<organism evidence="3 4">
    <name type="scientific">Microctonus aethiopoides</name>
    <dbReference type="NCBI Taxonomy" id="144406"/>
    <lineage>
        <taxon>Eukaryota</taxon>
        <taxon>Metazoa</taxon>
        <taxon>Ecdysozoa</taxon>
        <taxon>Arthropoda</taxon>
        <taxon>Hexapoda</taxon>
        <taxon>Insecta</taxon>
        <taxon>Pterygota</taxon>
        <taxon>Neoptera</taxon>
        <taxon>Endopterygota</taxon>
        <taxon>Hymenoptera</taxon>
        <taxon>Apocrita</taxon>
        <taxon>Ichneumonoidea</taxon>
        <taxon>Braconidae</taxon>
        <taxon>Euphorinae</taxon>
        <taxon>Microctonus</taxon>
    </lineage>
</organism>
<reference evidence="3" key="1">
    <citation type="journal article" date="2023" name="bioRxiv">
        <title>Scaffold-level genome assemblies of two parasitoid biocontrol wasps reveal the parthenogenesis mechanism and an associated novel virus.</title>
        <authorList>
            <person name="Inwood S."/>
            <person name="Skelly J."/>
            <person name="Guhlin J."/>
            <person name="Harrop T."/>
            <person name="Goldson S."/>
            <person name="Dearden P."/>
        </authorList>
    </citation>
    <scope>NUCLEOTIDE SEQUENCE</scope>
    <source>
        <strain evidence="3">Irish</strain>
        <tissue evidence="3">Whole body</tissue>
    </source>
</reference>